<keyword evidence="2" id="KW-1185">Reference proteome</keyword>
<dbReference type="InterPro" id="IPR011009">
    <property type="entry name" value="Kinase-like_dom_sf"/>
</dbReference>
<dbReference type="GO" id="GO:0004305">
    <property type="term" value="F:ethanolamine kinase activity"/>
    <property type="evidence" value="ECO:0007669"/>
    <property type="project" value="TreeGrafter"/>
</dbReference>
<evidence type="ECO:0000313" key="1">
    <source>
        <dbReference type="EMBL" id="SDB24266.1"/>
    </source>
</evidence>
<dbReference type="AlphaFoldDB" id="A0A1G6BUH0"/>
<dbReference type="PANTHER" id="PTHR22603:SF66">
    <property type="entry name" value="ETHANOLAMINE KINASE"/>
    <property type="match status" value="1"/>
</dbReference>
<dbReference type="OrthoDB" id="179763at2"/>
<gene>
    <name evidence="1" type="ORF">SAMN02982931_01870</name>
</gene>
<dbReference type="PANTHER" id="PTHR22603">
    <property type="entry name" value="CHOLINE/ETHANOALAMINE KINASE"/>
    <property type="match status" value="1"/>
</dbReference>
<proteinExistence type="predicted"/>
<dbReference type="Gene3D" id="3.30.200.20">
    <property type="entry name" value="Phosphorylase Kinase, domain 1"/>
    <property type="match status" value="1"/>
</dbReference>
<evidence type="ECO:0000313" key="2">
    <source>
        <dbReference type="Proteomes" id="UP000199071"/>
    </source>
</evidence>
<dbReference type="STRING" id="665467.SAMN02982931_01870"/>
<dbReference type="Pfam" id="PF01633">
    <property type="entry name" value="Choline_kinase"/>
    <property type="match status" value="1"/>
</dbReference>
<sequence length="299" mass="33818">MKPDDRDTLSKARAAGLSIWKGPVEPVRLEGGITNVNFVVEDAGERYVVRVGDDMPVHQIMRFNERAANKAAHAAGISPAVVYTEPGILVMHFIDGHTCTAADVRETARLRRILALIKRVHLDMPRYLRGPLLAFSVFHAIRDYAHTLEDDGSRYAPRLAEMLDVATALEFAVGPIDLVFGHNDLLPGNFVDDGERIWLIDWDYGGFNSPLFDLANLAANNELDDAQEDWMLATYFGRKPDDHLWRSYRAMKCASLLREAMWSMVSELYSTIDFDYAAYTVDYMDRFARAHSAFERNEA</sequence>
<protein>
    <submittedName>
        <fullName evidence="1">Thiamine kinase</fullName>
    </submittedName>
</protein>
<organism evidence="1 2">
    <name type="scientific">Bauldia litoralis</name>
    <dbReference type="NCBI Taxonomy" id="665467"/>
    <lineage>
        <taxon>Bacteria</taxon>
        <taxon>Pseudomonadati</taxon>
        <taxon>Pseudomonadota</taxon>
        <taxon>Alphaproteobacteria</taxon>
        <taxon>Hyphomicrobiales</taxon>
        <taxon>Kaistiaceae</taxon>
        <taxon>Bauldia</taxon>
    </lineage>
</organism>
<dbReference type="Proteomes" id="UP000199071">
    <property type="component" value="Unassembled WGS sequence"/>
</dbReference>
<keyword evidence="1" id="KW-0808">Transferase</keyword>
<dbReference type="CDD" id="cd05151">
    <property type="entry name" value="ChoK-like"/>
    <property type="match status" value="1"/>
</dbReference>
<accession>A0A1G6BUH0</accession>
<dbReference type="RefSeq" id="WP_090876135.1">
    <property type="nucleotide sequence ID" value="NZ_FMXQ01000003.1"/>
</dbReference>
<reference evidence="1 2" key="1">
    <citation type="submission" date="2016-10" db="EMBL/GenBank/DDBJ databases">
        <authorList>
            <person name="de Groot N.N."/>
        </authorList>
    </citation>
    <scope>NUCLEOTIDE SEQUENCE [LARGE SCALE GENOMIC DNA]</scope>
    <source>
        <strain evidence="1 2">ATCC 35022</strain>
    </source>
</reference>
<dbReference type="Gene3D" id="3.90.1200.10">
    <property type="match status" value="1"/>
</dbReference>
<name>A0A1G6BUH0_9HYPH</name>
<dbReference type="GO" id="GO:0005737">
    <property type="term" value="C:cytoplasm"/>
    <property type="evidence" value="ECO:0007669"/>
    <property type="project" value="TreeGrafter"/>
</dbReference>
<dbReference type="SUPFAM" id="SSF56112">
    <property type="entry name" value="Protein kinase-like (PK-like)"/>
    <property type="match status" value="1"/>
</dbReference>
<dbReference type="GO" id="GO:0006646">
    <property type="term" value="P:phosphatidylethanolamine biosynthetic process"/>
    <property type="evidence" value="ECO:0007669"/>
    <property type="project" value="TreeGrafter"/>
</dbReference>
<keyword evidence="1" id="KW-0418">Kinase</keyword>
<dbReference type="EMBL" id="FMXQ01000003">
    <property type="protein sequence ID" value="SDB24266.1"/>
    <property type="molecule type" value="Genomic_DNA"/>
</dbReference>